<gene>
    <name evidence="2" type="ORF">HRJ53_15390</name>
</gene>
<dbReference type="PRINTS" id="PR01590">
    <property type="entry name" value="HTHFIS"/>
</dbReference>
<dbReference type="InterPro" id="IPR002197">
    <property type="entry name" value="HTH_Fis"/>
</dbReference>
<organism evidence="2 3">
    <name type="scientific">Candidatus Acidiferrum panamense</name>
    <dbReference type="NCBI Taxonomy" id="2741543"/>
    <lineage>
        <taxon>Bacteria</taxon>
        <taxon>Pseudomonadati</taxon>
        <taxon>Acidobacteriota</taxon>
        <taxon>Terriglobia</taxon>
        <taxon>Candidatus Acidiferrales</taxon>
        <taxon>Candidatus Acidiferrum</taxon>
    </lineage>
</organism>
<dbReference type="InterPro" id="IPR009057">
    <property type="entry name" value="Homeodomain-like_sf"/>
</dbReference>
<dbReference type="SUPFAM" id="SSF46689">
    <property type="entry name" value="Homeodomain-like"/>
    <property type="match status" value="1"/>
</dbReference>
<comment type="caution">
    <text evidence="2">The sequence shown here is derived from an EMBL/GenBank/DDBJ whole genome shotgun (WGS) entry which is preliminary data.</text>
</comment>
<dbReference type="AlphaFoldDB" id="A0A7V8NRX9"/>
<sequence>PEQERKLIEAALAESRGRIAGPSGAAAKLGIPRSTLETKIRKLGIPKHRFKPA</sequence>
<evidence type="ECO:0000313" key="2">
    <source>
        <dbReference type="EMBL" id="MBA0086363.1"/>
    </source>
</evidence>
<dbReference type="Proteomes" id="UP000567293">
    <property type="component" value="Unassembled WGS sequence"/>
</dbReference>
<keyword evidence="3" id="KW-1185">Reference proteome</keyword>
<proteinExistence type="predicted"/>
<feature type="non-terminal residue" evidence="2">
    <location>
        <position position="1"/>
    </location>
</feature>
<accession>A0A7V8NRX9</accession>
<dbReference type="Gene3D" id="1.10.10.60">
    <property type="entry name" value="Homeodomain-like"/>
    <property type="match status" value="1"/>
</dbReference>
<dbReference type="Pfam" id="PF02954">
    <property type="entry name" value="HTH_8"/>
    <property type="match status" value="1"/>
</dbReference>
<evidence type="ECO:0000259" key="1">
    <source>
        <dbReference type="Pfam" id="PF02954"/>
    </source>
</evidence>
<reference evidence="2" key="1">
    <citation type="submission" date="2020-06" db="EMBL/GenBank/DDBJ databases">
        <title>Legume-microbial interactions unlock mineral nutrients during tropical forest succession.</title>
        <authorList>
            <person name="Epihov D.Z."/>
        </authorList>
    </citation>
    <scope>NUCLEOTIDE SEQUENCE [LARGE SCALE GENOMIC DNA]</scope>
    <source>
        <strain evidence="2">Pan2503</strain>
    </source>
</reference>
<feature type="domain" description="DNA binding HTH" evidence="1">
    <location>
        <begin position="2"/>
        <end position="43"/>
    </location>
</feature>
<dbReference type="GO" id="GO:0043565">
    <property type="term" value="F:sequence-specific DNA binding"/>
    <property type="evidence" value="ECO:0007669"/>
    <property type="project" value="InterPro"/>
</dbReference>
<dbReference type="EMBL" id="JACDQQ010001475">
    <property type="protein sequence ID" value="MBA0086363.1"/>
    <property type="molecule type" value="Genomic_DNA"/>
</dbReference>
<protein>
    <recommendedName>
        <fullName evidence="1">DNA binding HTH domain-containing protein</fullName>
    </recommendedName>
</protein>
<evidence type="ECO:0000313" key="3">
    <source>
        <dbReference type="Proteomes" id="UP000567293"/>
    </source>
</evidence>
<name>A0A7V8NRX9_9BACT</name>